<dbReference type="RefSeq" id="WP_068743262.1">
    <property type="nucleotide sequence ID" value="NZ_LSRE01000001.1"/>
</dbReference>
<evidence type="ECO:0000256" key="4">
    <source>
        <dbReference type="ARBA" id="ARBA00022989"/>
    </source>
</evidence>
<evidence type="ECO:0000256" key="3">
    <source>
        <dbReference type="ARBA" id="ARBA00022927"/>
    </source>
</evidence>
<dbReference type="EMBL" id="LSRE01000001">
    <property type="protein sequence ID" value="KXP01343.1"/>
    <property type="molecule type" value="Genomic_DNA"/>
</dbReference>
<evidence type="ECO:0000313" key="9">
    <source>
        <dbReference type="EMBL" id="KXP01343.1"/>
    </source>
</evidence>
<keyword evidence="2 7" id="KW-0812">Transmembrane</keyword>
<dbReference type="NCBIfam" id="TIGR00945">
    <property type="entry name" value="tatC"/>
    <property type="match status" value="1"/>
</dbReference>
<keyword evidence="6 7" id="KW-0472">Membrane</keyword>
<accession>A0A137ZT36</accession>
<feature type="transmembrane region" description="Helical" evidence="7">
    <location>
        <begin position="103"/>
        <end position="125"/>
    </location>
</feature>
<comment type="subunit">
    <text evidence="7">The Tat system comprises two distinct complexes: a TatABC complex, containing multiple copies of TatA, TatB and TatC subunits, and a separate TatA complex, containing only TatA subunits. Substrates initially bind to the TatABC complex, which probably triggers association of the separate TatA complex to form the active translocon.</text>
</comment>
<evidence type="ECO:0000256" key="6">
    <source>
        <dbReference type="ARBA" id="ARBA00023136"/>
    </source>
</evidence>
<keyword evidence="4 7" id="KW-1133">Transmembrane helix</keyword>
<comment type="function">
    <text evidence="7">Part of the twin-arginine translocation (Tat) system that transports large folded proteins containing a characteristic twin-arginine motif in their signal peptide across membranes. Together with TatB, TatC is part of a receptor directly interacting with Tat signal peptides.</text>
</comment>
<dbReference type="InterPro" id="IPR019820">
    <property type="entry name" value="Sec-indep_translocase_CS"/>
</dbReference>
<comment type="similarity">
    <text evidence="7">Belongs to the TatC family.</text>
</comment>
<feature type="transmembrane region" description="Helical" evidence="7">
    <location>
        <begin position="137"/>
        <end position="162"/>
    </location>
</feature>
<keyword evidence="7" id="KW-1003">Cell membrane</keyword>
<evidence type="ECO:0000256" key="2">
    <source>
        <dbReference type="ARBA" id="ARBA00022692"/>
    </source>
</evidence>
<reference evidence="9 10" key="1">
    <citation type="submission" date="2016-02" db="EMBL/GenBank/DDBJ databases">
        <authorList>
            <person name="Teng J.L."/>
            <person name="Tang Y."/>
            <person name="Huang Y."/>
            <person name="Guo F."/>
            <person name="Wei W."/>
            <person name="Chen J.H."/>
            <person name="Wong S.Y."/>
            <person name="Lau S.K."/>
            <person name="Woo P.C."/>
        </authorList>
    </citation>
    <scope>NUCLEOTIDE SEQUENCE [LARGE SCALE GENOMIC DNA]</scope>
    <source>
        <strain evidence="9 10">JCM 13375</strain>
    </source>
</reference>
<feature type="transmembrane region" description="Helical" evidence="7">
    <location>
        <begin position="182"/>
        <end position="208"/>
    </location>
</feature>
<keyword evidence="3 7" id="KW-0653">Protein transport</keyword>
<dbReference type="PROSITE" id="PS01218">
    <property type="entry name" value="TATC"/>
    <property type="match status" value="1"/>
</dbReference>
<evidence type="ECO:0000256" key="1">
    <source>
        <dbReference type="ARBA" id="ARBA00004141"/>
    </source>
</evidence>
<protein>
    <recommendedName>
        <fullName evidence="7">Sec-independent protein translocase protein TatC</fullName>
    </recommendedName>
</protein>
<feature type="transmembrane region" description="Helical" evidence="7">
    <location>
        <begin position="220"/>
        <end position="236"/>
    </location>
</feature>
<name>A0A137ZT36_9ACTN</name>
<evidence type="ECO:0000256" key="5">
    <source>
        <dbReference type="ARBA" id="ARBA00023010"/>
    </source>
</evidence>
<evidence type="ECO:0000256" key="7">
    <source>
        <dbReference type="HAMAP-Rule" id="MF_00902"/>
    </source>
</evidence>
<gene>
    <name evidence="7" type="primary">tatC</name>
    <name evidence="9" type="ORF">AXK61_00545</name>
</gene>
<dbReference type="PANTHER" id="PTHR30371:SF0">
    <property type="entry name" value="SEC-INDEPENDENT PROTEIN TRANSLOCASE PROTEIN TATC, CHLOROPLASTIC-RELATED"/>
    <property type="match status" value="1"/>
</dbReference>
<feature type="transmembrane region" description="Helical" evidence="7">
    <location>
        <begin position="242"/>
        <end position="262"/>
    </location>
</feature>
<dbReference type="PANTHER" id="PTHR30371">
    <property type="entry name" value="SEC-INDEPENDENT PROTEIN TRANSLOCASE PROTEIN TATC"/>
    <property type="match status" value="1"/>
</dbReference>
<evidence type="ECO:0000256" key="8">
    <source>
        <dbReference type="SAM" id="MobiDB-lite"/>
    </source>
</evidence>
<organism evidence="9 10">
    <name type="scientific">Tsukamurella pseudospumae</name>
    <dbReference type="NCBI Taxonomy" id="239498"/>
    <lineage>
        <taxon>Bacteria</taxon>
        <taxon>Bacillati</taxon>
        <taxon>Actinomycetota</taxon>
        <taxon>Actinomycetes</taxon>
        <taxon>Mycobacteriales</taxon>
        <taxon>Tsukamurellaceae</taxon>
        <taxon>Tsukamurella</taxon>
    </lineage>
</organism>
<dbReference type="PRINTS" id="PR01840">
    <property type="entry name" value="TATCFAMILY"/>
</dbReference>
<comment type="caution">
    <text evidence="9">The sequence shown here is derived from an EMBL/GenBank/DDBJ whole genome shotgun (WGS) entry which is preliminary data.</text>
</comment>
<keyword evidence="10" id="KW-1185">Reference proteome</keyword>
<evidence type="ECO:0000313" key="10">
    <source>
        <dbReference type="Proteomes" id="UP000070409"/>
    </source>
</evidence>
<dbReference type="HAMAP" id="MF_00902">
    <property type="entry name" value="TatC"/>
    <property type="match status" value="1"/>
</dbReference>
<dbReference type="InterPro" id="IPR002033">
    <property type="entry name" value="TatC"/>
</dbReference>
<feature type="transmembrane region" description="Helical" evidence="7">
    <location>
        <begin position="33"/>
        <end position="51"/>
    </location>
</feature>
<comment type="subcellular location">
    <subcellularLocation>
        <location evidence="7">Cell membrane</location>
        <topology evidence="7">Multi-pass membrane protein</topology>
    </subcellularLocation>
    <subcellularLocation>
        <location evidence="1">Membrane</location>
        <topology evidence="1">Multi-pass membrane protein</topology>
    </subcellularLocation>
</comment>
<dbReference type="Pfam" id="PF00902">
    <property type="entry name" value="TatC"/>
    <property type="match status" value="1"/>
</dbReference>
<keyword evidence="7" id="KW-0813">Transport</keyword>
<keyword evidence="5 7" id="KW-0811">Translocation</keyword>
<proteinExistence type="inferred from homology"/>
<sequence length="335" mass="36784">MKIPFDPRRRRAVVNPDGTMSIVDHLYELRTRILWSLLAIVLAAVIGFFWYNHSMLGLRPSGELLRGPYCELPESARAEITRTGECRLLATGVFDQFNLRVKVAFATGVLLACPVWLYQVWSFIVPALHRKEKRYTLAFVTMGGVLFLSGAILGYFMIANAFRFLLTVGNETQVTALQGADYFSFVLSVMAIFGVSFELPLFIIALNLVGVLPYAKLKKWRRGLLMSMFIVAAFISQSGDPLTMLVLGLALAVLLELSIQFCRIREKIKRRNAAGSDVFDGELDDEAASPTPSAPQPIGASAGASSGTVGNTAPIGQPEKVTRTSIPRSGFDDVL</sequence>
<feature type="region of interest" description="Disordered" evidence="8">
    <location>
        <begin position="284"/>
        <end position="335"/>
    </location>
</feature>
<dbReference type="Proteomes" id="UP000070409">
    <property type="component" value="Unassembled WGS sequence"/>
</dbReference>